<keyword evidence="3" id="KW-0378">Hydrolase</keyword>
<accession>A0ABV4HF73</accession>
<comment type="similarity">
    <text evidence="2">Belongs to the Gfo/Idh/MocA family. Glycosyl hydrolase 109 subfamily.</text>
</comment>
<dbReference type="Pfam" id="PF01408">
    <property type="entry name" value="GFO_IDH_MocA"/>
    <property type="match status" value="1"/>
</dbReference>
<dbReference type="Pfam" id="PF21252">
    <property type="entry name" value="Glyco_hydro_109_C"/>
    <property type="match status" value="1"/>
</dbReference>
<gene>
    <name evidence="8" type="ORF">ABTW24_16325</name>
</gene>
<feature type="domain" description="Glycosyl hydrolase 109 C-terminal" evidence="7">
    <location>
        <begin position="199"/>
        <end position="358"/>
    </location>
</feature>
<dbReference type="PANTHER" id="PTHR43818:SF1">
    <property type="entry name" value="GLYCOSYL HYDROLASE FAMILY 109 PROTEIN"/>
    <property type="match status" value="1"/>
</dbReference>
<evidence type="ECO:0000256" key="4">
    <source>
        <dbReference type="ARBA" id="ARBA00023027"/>
    </source>
</evidence>
<comment type="caution">
    <text evidence="8">The sequence shown here is derived from an EMBL/GenBank/DDBJ whole genome shotgun (WGS) entry which is preliminary data.</text>
</comment>
<keyword evidence="4" id="KW-0520">NAD</keyword>
<dbReference type="InterPro" id="IPR006311">
    <property type="entry name" value="TAT_signal"/>
</dbReference>
<dbReference type="PANTHER" id="PTHR43818">
    <property type="entry name" value="BCDNA.GH03377"/>
    <property type="match status" value="1"/>
</dbReference>
<dbReference type="SUPFAM" id="SSF51735">
    <property type="entry name" value="NAD(P)-binding Rossmann-fold domains"/>
    <property type="match status" value="1"/>
</dbReference>
<evidence type="ECO:0000259" key="7">
    <source>
        <dbReference type="Pfam" id="PF21252"/>
    </source>
</evidence>
<organism evidence="8 9">
    <name type="scientific">Sphingobacterium thalpophilum</name>
    <dbReference type="NCBI Taxonomy" id="259"/>
    <lineage>
        <taxon>Bacteria</taxon>
        <taxon>Pseudomonadati</taxon>
        <taxon>Bacteroidota</taxon>
        <taxon>Sphingobacteriia</taxon>
        <taxon>Sphingobacteriales</taxon>
        <taxon>Sphingobacteriaceae</taxon>
        <taxon>Sphingobacterium</taxon>
    </lineage>
</organism>
<evidence type="ECO:0000259" key="6">
    <source>
        <dbReference type="Pfam" id="PF01408"/>
    </source>
</evidence>
<protein>
    <submittedName>
        <fullName evidence="8">Gfo/Idh/MocA family oxidoreductase</fullName>
    </submittedName>
</protein>
<evidence type="ECO:0000256" key="3">
    <source>
        <dbReference type="ARBA" id="ARBA00022801"/>
    </source>
</evidence>
<evidence type="ECO:0000313" key="8">
    <source>
        <dbReference type="EMBL" id="MEZ0453163.1"/>
    </source>
</evidence>
<dbReference type="InterPro" id="IPR036291">
    <property type="entry name" value="NAD(P)-bd_dom_sf"/>
</dbReference>
<evidence type="ECO:0000256" key="1">
    <source>
        <dbReference type="ARBA" id="ARBA00001911"/>
    </source>
</evidence>
<evidence type="ECO:0000256" key="2">
    <source>
        <dbReference type="ARBA" id="ARBA00009329"/>
    </source>
</evidence>
<dbReference type="InterPro" id="IPR049303">
    <property type="entry name" value="Glyco_hydro_109_C"/>
</dbReference>
<evidence type="ECO:0000256" key="5">
    <source>
        <dbReference type="ARBA" id="ARBA00023295"/>
    </source>
</evidence>
<keyword evidence="9" id="KW-1185">Reference proteome</keyword>
<dbReference type="PROSITE" id="PS51318">
    <property type="entry name" value="TAT"/>
    <property type="match status" value="1"/>
</dbReference>
<dbReference type="Gene3D" id="3.30.360.10">
    <property type="entry name" value="Dihydrodipicolinate Reductase, domain 2"/>
    <property type="match status" value="1"/>
</dbReference>
<dbReference type="Gene3D" id="3.40.50.720">
    <property type="entry name" value="NAD(P)-binding Rossmann-like Domain"/>
    <property type="match status" value="1"/>
</dbReference>
<reference evidence="8 9" key="1">
    <citation type="submission" date="2024-06" db="EMBL/GenBank/DDBJ databases">
        <title>Soil Sphingobacterium thalpophilum.</title>
        <authorList>
            <person name="Yang J."/>
            <person name="Li J."/>
        </authorList>
    </citation>
    <scope>NUCLEOTIDE SEQUENCE [LARGE SCALE GENOMIC DNA]</scope>
    <source>
        <strain evidence="8 9">22g91tb</strain>
    </source>
</reference>
<dbReference type="InterPro" id="IPR050463">
    <property type="entry name" value="Gfo/Idh/MocA_oxidrdct_glycsds"/>
</dbReference>
<proteinExistence type="inferred from homology"/>
<keyword evidence="5" id="KW-0326">Glycosidase</keyword>
<feature type="domain" description="Gfo/Idh/MocA-like oxidoreductase N-terminal" evidence="6">
    <location>
        <begin position="63"/>
        <end position="186"/>
    </location>
</feature>
<dbReference type="RefSeq" id="WP_324755522.1">
    <property type="nucleotide sequence ID" value="NZ_CP141191.1"/>
</dbReference>
<sequence length="477" mass="52962">MGTNRRSFLKLSGLASLGLVSGHRLHAQETATTALEEIRLQSSKKYAPIFNMSGYAAPRIDTVRVGFIGVGNRGSAAVERISQIAGVSINGICDVRPQKANEARGRIKTPGHSARIYADGADDWKKMCESDQFDLIYIATHWKLHAPMAIYAMEHGKHVALEIPAATTVEDCWNLVRTSEKTKKHCVMLENCCYDYFELLTLNLARQGFFGDIVHCEGAYIHDIMDSLFEENKRYDFWRLKENAARNGNLYPTHGLGPICQILRINRGNKMDYMSSMSSKDFMLHTKAKEMAKIDRQLEAYAGKPFRGNINISNIMTSSGSTMMLQHDVSSPRPYSRIHLVSGTKAFAQKYPLPGKIAIGHNDFLGAEEMAALERKYAPGIVNKIGELAKAIGGHGGMDFMMDWRLIDCLRNGLPMDMDVYDAASWSVIGPLSEWSVANGSQPIEIPDFTNGNWKTNSVHDINLSSGGTTQVLKSTK</sequence>
<dbReference type="EMBL" id="JBEOQB010000004">
    <property type="protein sequence ID" value="MEZ0453163.1"/>
    <property type="molecule type" value="Genomic_DNA"/>
</dbReference>
<evidence type="ECO:0000313" key="9">
    <source>
        <dbReference type="Proteomes" id="UP001566204"/>
    </source>
</evidence>
<comment type="cofactor">
    <cofactor evidence="1">
        <name>NAD(+)</name>
        <dbReference type="ChEBI" id="CHEBI:57540"/>
    </cofactor>
</comment>
<name>A0ABV4HF73_9SPHI</name>
<dbReference type="Proteomes" id="UP001566204">
    <property type="component" value="Unassembled WGS sequence"/>
</dbReference>
<dbReference type="InterPro" id="IPR000683">
    <property type="entry name" value="Gfo/Idh/MocA-like_OxRdtase_N"/>
</dbReference>